<reference evidence="2 3" key="1">
    <citation type="submission" date="2024-08" db="EMBL/GenBank/DDBJ databases">
        <authorList>
            <person name="Ishaq N."/>
        </authorList>
    </citation>
    <scope>NUCLEOTIDE SEQUENCE [LARGE SCALE GENOMIC DNA]</scope>
    <source>
        <strain evidence="2 3">DSM 18651</strain>
    </source>
</reference>
<protein>
    <recommendedName>
        <fullName evidence="4">Toxin co-regulated pilus biosynthesis protein Q</fullName>
    </recommendedName>
</protein>
<comment type="caution">
    <text evidence="2">The sequence shown here is derived from an EMBL/GenBank/DDBJ whole genome shotgun (WGS) entry which is preliminary data.</text>
</comment>
<evidence type="ECO:0000256" key="1">
    <source>
        <dbReference type="SAM" id="SignalP"/>
    </source>
</evidence>
<keyword evidence="3" id="KW-1185">Reference proteome</keyword>
<dbReference type="EMBL" id="JBGMEK010000001">
    <property type="protein sequence ID" value="MFA0809519.1"/>
    <property type="molecule type" value="Genomic_DNA"/>
</dbReference>
<feature type="chain" id="PRO_5046358042" description="Toxin co-regulated pilus biosynthesis protein Q" evidence="1">
    <location>
        <begin position="22"/>
        <end position="192"/>
    </location>
</feature>
<name>A0ABV4NU50_9GAMM</name>
<feature type="signal peptide" evidence="1">
    <location>
        <begin position="1"/>
        <end position="21"/>
    </location>
</feature>
<dbReference type="PROSITE" id="PS51257">
    <property type="entry name" value="PROKAR_LIPOPROTEIN"/>
    <property type="match status" value="1"/>
</dbReference>
<organism evidence="2 3">
    <name type="scientific">Microbulbifer epialgicus</name>
    <dbReference type="NCBI Taxonomy" id="393907"/>
    <lineage>
        <taxon>Bacteria</taxon>
        <taxon>Pseudomonadati</taxon>
        <taxon>Pseudomonadota</taxon>
        <taxon>Gammaproteobacteria</taxon>
        <taxon>Cellvibrionales</taxon>
        <taxon>Microbulbiferaceae</taxon>
        <taxon>Microbulbifer</taxon>
    </lineage>
</organism>
<dbReference type="Proteomes" id="UP001569428">
    <property type="component" value="Unassembled WGS sequence"/>
</dbReference>
<keyword evidence="1" id="KW-0732">Signal</keyword>
<proteinExistence type="predicted"/>
<dbReference type="RefSeq" id="WP_371837136.1">
    <property type="nucleotide sequence ID" value="NZ_JBGMEK010000001.1"/>
</dbReference>
<sequence>MIRKKSISKFLLMLSASVIMSACTTLDVIQRKAVRLDGTVYYYNESGELELTSEQLEELEKNGAVVRIKHVAPSGALILDPEEMAVLMQDRSLFFAELDGKKAAGKVSTLIKKGSLRKSIERIANSEGWEKVEWNLTVDYYVEKPFAVVGPDFQSVIVEAVQGYPIYVAFDESDEKNRTIKVMEKQAELETP</sequence>
<evidence type="ECO:0000313" key="2">
    <source>
        <dbReference type="EMBL" id="MFA0809519.1"/>
    </source>
</evidence>
<evidence type="ECO:0000313" key="3">
    <source>
        <dbReference type="Proteomes" id="UP001569428"/>
    </source>
</evidence>
<accession>A0ABV4NU50</accession>
<gene>
    <name evidence="2" type="ORF">ACCI49_01185</name>
</gene>
<evidence type="ECO:0008006" key="4">
    <source>
        <dbReference type="Google" id="ProtNLM"/>
    </source>
</evidence>